<accession>A0A0F9BBB5</accession>
<reference evidence="1" key="1">
    <citation type="journal article" date="2015" name="Nature">
        <title>Complex archaea that bridge the gap between prokaryotes and eukaryotes.</title>
        <authorList>
            <person name="Spang A."/>
            <person name="Saw J.H."/>
            <person name="Jorgensen S.L."/>
            <person name="Zaremba-Niedzwiedzka K."/>
            <person name="Martijn J."/>
            <person name="Lind A.E."/>
            <person name="van Eijk R."/>
            <person name="Schleper C."/>
            <person name="Guy L."/>
            <person name="Ettema T.J."/>
        </authorList>
    </citation>
    <scope>NUCLEOTIDE SEQUENCE</scope>
</reference>
<organism evidence="1">
    <name type="scientific">marine sediment metagenome</name>
    <dbReference type="NCBI Taxonomy" id="412755"/>
    <lineage>
        <taxon>unclassified sequences</taxon>
        <taxon>metagenomes</taxon>
        <taxon>ecological metagenomes</taxon>
    </lineage>
</organism>
<evidence type="ECO:0000313" key="1">
    <source>
        <dbReference type="EMBL" id="KKL19199.1"/>
    </source>
</evidence>
<name>A0A0F9BBB5_9ZZZZ</name>
<protein>
    <submittedName>
        <fullName evidence="1">Uncharacterized protein</fullName>
    </submittedName>
</protein>
<sequence>MVLMIKTKKVLTLRCLNAVALKYIFDKSHLTKDEERKLEDGIEWWSKKVDITPYERKELRAVVECLIHDKEGRFDSEKFAYKKGDIDYRKVYTEGI</sequence>
<proteinExistence type="predicted"/>
<dbReference type="AlphaFoldDB" id="A0A0F9BBB5"/>
<comment type="caution">
    <text evidence="1">The sequence shown here is derived from an EMBL/GenBank/DDBJ whole genome shotgun (WGS) entry which is preliminary data.</text>
</comment>
<dbReference type="EMBL" id="LAZR01038576">
    <property type="protein sequence ID" value="KKL19199.1"/>
    <property type="molecule type" value="Genomic_DNA"/>
</dbReference>
<gene>
    <name evidence="1" type="ORF">LCGC14_2467910</name>
</gene>